<dbReference type="Pfam" id="PF04014">
    <property type="entry name" value="MazE_antitoxin"/>
    <property type="match status" value="1"/>
</dbReference>
<keyword evidence="3" id="KW-1185">Reference proteome</keyword>
<protein>
    <recommendedName>
        <fullName evidence="1">SpoVT-AbrB domain-containing protein</fullName>
    </recommendedName>
</protein>
<dbReference type="AlphaFoldDB" id="K0IN26"/>
<evidence type="ECO:0000313" key="3">
    <source>
        <dbReference type="Proteomes" id="UP000008037"/>
    </source>
</evidence>
<reference evidence="2 3" key="1">
    <citation type="journal article" date="2012" name="Environ. Microbiol.">
        <title>The genome of the ammonia-oxidizing Candidatus Nitrososphaera gargensis: insights into metabolic versatility and environmental adaptations.</title>
        <authorList>
            <person name="Spang A."/>
            <person name="Poehlein A."/>
            <person name="Offre P."/>
            <person name="Zumbragel S."/>
            <person name="Haider S."/>
            <person name="Rychlik N."/>
            <person name="Nowka B."/>
            <person name="Schmeisser C."/>
            <person name="Lebedeva E.V."/>
            <person name="Rattei T."/>
            <person name="Bohm C."/>
            <person name="Schmid M."/>
            <person name="Galushko A."/>
            <person name="Hatzenpichler R."/>
            <person name="Weinmaier T."/>
            <person name="Daniel R."/>
            <person name="Schleper C."/>
            <person name="Spieck E."/>
            <person name="Streit W."/>
            <person name="Wagner M."/>
        </authorList>
    </citation>
    <scope>NUCLEOTIDE SEQUENCE [LARGE SCALE GENOMIC DNA]</scope>
    <source>
        <strain evidence="3">Ga9.2</strain>
    </source>
</reference>
<feature type="domain" description="SpoVT-AbrB" evidence="1">
    <location>
        <begin position="15"/>
        <end position="60"/>
    </location>
</feature>
<evidence type="ECO:0000313" key="2">
    <source>
        <dbReference type="EMBL" id="AFU58639.1"/>
    </source>
</evidence>
<proteinExistence type="predicted"/>
<dbReference type="GO" id="GO:0003677">
    <property type="term" value="F:DNA binding"/>
    <property type="evidence" value="ECO:0007669"/>
    <property type="project" value="InterPro"/>
</dbReference>
<organism evidence="2 3">
    <name type="scientific">Nitrososphaera gargensis (strain Ga9.2)</name>
    <dbReference type="NCBI Taxonomy" id="1237085"/>
    <lineage>
        <taxon>Archaea</taxon>
        <taxon>Nitrososphaerota</taxon>
        <taxon>Nitrososphaeria</taxon>
        <taxon>Nitrososphaerales</taxon>
        <taxon>Nitrososphaeraceae</taxon>
        <taxon>Nitrososphaera</taxon>
    </lineage>
</organism>
<name>K0IN26_NITGG</name>
<dbReference type="InterPro" id="IPR037914">
    <property type="entry name" value="SpoVT-AbrB_sf"/>
</dbReference>
<dbReference type="InParanoid" id="K0IN26"/>
<dbReference type="InterPro" id="IPR007159">
    <property type="entry name" value="SpoVT-AbrB_dom"/>
</dbReference>
<dbReference type="RefSeq" id="WP_015019176.1">
    <property type="nucleotide sequence ID" value="NC_018719.1"/>
</dbReference>
<dbReference type="Gene3D" id="2.10.260.10">
    <property type="match status" value="1"/>
</dbReference>
<accession>K0IN26</accession>
<dbReference type="SUPFAM" id="SSF89447">
    <property type="entry name" value="AbrB/MazE/MraZ-like"/>
    <property type="match status" value="1"/>
</dbReference>
<dbReference type="BioCyc" id="CNIT1237085:G1324-1704-MONOMER"/>
<gene>
    <name evidence="2" type="ordered locus">Ngar_c17060</name>
</gene>
<dbReference type="EMBL" id="CP002408">
    <property type="protein sequence ID" value="AFU58639.1"/>
    <property type="molecule type" value="Genomic_DNA"/>
</dbReference>
<dbReference type="KEGG" id="nga:Ngar_c17060"/>
<dbReference type="HOGENOM" id="CLU_2930313_0_0_2"/>
<dbReference type="Proteomes" id="UP000008037">
    <property type="component" value="Chromosome"/>
</dbReference>
<sequence>MAIEEMSAIFEGTLVKWGNSLGVVIPKPVQRGMALKPGEKIRFRLEKNKLCIEKIEKKED</sequence>
<dbReference type="GeneID" id="13795569"/>
<dbReference type="SMART" id="SM00966">
    <property type="entry name" value="SpoVT_AbrB"/>
    <property type="match status" value="1"/>
</dbReference>
<evidence type="ECO:0000259" key="1">
    <source>
        <dbReference type="SMART" id="SM00966"/>
    </source>
</evidence>